<keyword evidence="4" id="KW-1185">Reference proteome</keyword>
<dbReference type="InterPro" id="IPR025558">
    <property type="entry name" value="DUF4283"/>
</dbReference>
<evidence type="ECO:0000259" key="2">
    <source>
        <dbReference type="Pfam" id="PF14111"/>
    </source>
</evidence>
<gene>
    <name evidence="3" type="ORF">GIB67_014511</name>
</gene>
<evidence type="ECO:0000313" key="4">
    <source>
        <dbReference type="Proteomes" id="UP000541444"/>
    </source>
</evidence>
<dbReference type="InterPro" id="IPR040256">
    <property type="entry name" value="At4g02000-like"/>
</dbReference>
<feature type="domain" description="DUF4283" evidence="2">
    <location>
        <begin position="238"/>
        <end position="298"/>
    </location>
</feature>
<dbReference type="Pfam" id="PF14111">
    <property type="entry name" value="DUF4283"/>
    <property type="match status" value="1"/>
</dbReference>
<feature type="region of interest" description="Disordered" evidence="1">
    <location>
        <begin position="84"/>
        <end position="118"/>
    </location>
</feature>
<dbReference type="AlphaFoldDB" id="A0A7J7NMB5"/>
<accession>A0A7J7NMB5</accession>
<comment type="caution">
    <text evidence="3">The sequence shown here is derived from an EMBL/GenBank/DDBJ whole genome shotgun (WGS) entry which is preliminary data.</text>
</comment>
<dbReference type="OrthoDB" id="1670949at2759"/>
<protein>
    <recommendedName>
        <fullName evidence="2">DUF4283 domain-containing protein</fullName>
    </recommendedName>
</protein>
<dbReference type="PANTHER" id="PTHR31286:SF99">
    <property type="entry name" value="DUF4283 DOMAIN-CONTAINING PROTEIN"/>
    <property type="match status" value="1"/>
</dbReference>
<evidence type="ECO:0000256" key="1">
    <source>
        <dbReference type="SAM" id="MobiDB-lite"/>
    </source>
</evidence>
<proteinExistence type="predicted"/>
<dbReference type="Proteomes" id="UP000541444">
    <property type="component" value="Unassembled WGS sequence"/>
</dbReference>
<organism evidence="3 4">
    <name type="scientific">Kingdonia uniflora</name>
    <dbReference type="NCBI Taxonomy" id="39325"/>
    <lineage>
        <taxon>Eukaryota</taxon>
        <taxon>Viridiplantae</taxon>
        <taxon>Streptophyta</taxon>
        <taxon>Embryophyta</taxon>
        <taxon>Tracheophyta</taxon>
        <taxon>Spermatophyta</taxon>
        <taxon>Magnoliopsida</taxon>
        <taxon>Ranunculales</taxon>
        <taxon>Circaeasteraceae</taxon>
        <taxon>Kingdonia</taxon>
    </lineage>
</organism>
<sequence>MCVEGLLDLTGRPDCPGSWSVRTDKIRTRQASRIRLIDEEVEENEASISGCAPMDEGSNLEVLDVVTDTLLAVVVPASGVSSTRRHKTVVTEDSNEEEIEGGERNKGNAGPSGGPTNRSWKNLRYYIDALLDSDKGKVQNVSKAKRAVKQAAPVHKMASDALRLRPRQVPTQTKKGKGKVVPESLRVYKVEAVAYYMKPTALCSTDLVEVLRLLSSNNKNPYRFYRIRYKVKLVVARSEALRKWNFPGNCQFIPLGKGYFKILLDNEVDKMRIWGGGPWHIDGQLLRVNIWTPDFDINKQKNTHAMVWVKFLGLGTEYWEEDVLMSIARTVGNPI</sequence>
<name>A0A7J7NMB5_9MAGN</name>
<evidence type="ECO:0000313" key="3">
    <source>
        <dbReference type="EMBL" id="KAF6168276.1"/>
    </source>
</evidence>
<reference evidence="3 4" key="1">
    <citation type="journal article" date="2020" name="IScience">
        <title>Genome Sequencing of the Endangered Kingdonia uniflora (Circaeasteraceae, Ranunculales) Reveals Potential Mechanisms of Evolutionary Specialization.</title>
        <authorList>
            <person name="Sun Y."/>
            <person name="Deng T."/>
            <person name="Zhang A."/>
            <person name="Moore M.J."/>
            <person name="Landis J.B."/>
            <person name="Lin N."/>
            <person name="Zhang H."/>
            <person name="Zhang X."/>
            <person name="Huang J."/>
            <person name="Zhang X."/>
            <person name="Sun H."/>
            <person name="Wang H."/>
        </authorList>
    </citation>
    <scope>NUCLEOTIDE SEQUENCE [LARGE SCALE GENOMIC DNA]</scope>
    <source>
        <strain evidence="3">TB1705</strain>
        <tissue evidence="3">Leaf</tissue>
    </source>
</reference>
<dbReference type="PANTHER" id="PTHR31286">
    <property type="entry name" value="GLYCINE-RICH CELL WALL STRUCTURAL PROTEIN 1.8-LIKE"/>
    <property type="match status" value="1"/>
</dbReference>
<dbReference type="EMBL" id="JACGCM010000698">
    <property type="protein sequence ID" value="KAF6168276.1"/>
    <property type="molecule type" value="Genomic_DNA"/>
</dbReference>